<reference evidence="1" key="1">
    <citation type="submission" date="2019-06" db="EMBL/GenBank/DDBJ databases">
        <authorList>
            <person name="Zheng W."/>
        </authorList>
    </citation>
    <scope>NUCLEOTIDE SEQUENCE</scope>
    <source>
        <strain evidence="1">QDHG01</strain>
    </source>
</reference>
<gene>
    <name evidence="1" type="ORF">FGO68_gene15289</name>
</gene>
<organism evidence="1 2">
    <name type="scientific">Halteria grandinella</name>
    <dbReference type="NCBI Taxonomy" id="5974"/>
    <lineage>
        <taxon>Eukaryota</taxon>
        <taxon>Sar</taxon>
        <taxon>Alveolata</taxon>
        <taxon>Ciliophora</taxon>
        <taxon>Intramacronucleata</taxon>
        <taxon>Spirotrichea</taxon>
        <taxon>Stichotrichia</taxon>
        <taxon>Sporadotrichida</taxon>
        <taxon>Halteriidae</taxon>
        <taxon>Halteria</taxon>
    </lineage>
</organism>
<accession>A0A8J8NF50</accession>
<evidence type="ECO:0000313" key="1">
    <source>
        <dbReference type="EMBL" id="TNV73883.1"/>
    </source>
</evidence>
<keyword evidence="2" id="KW-1185">Reference proteome</keyword>
<dbReference type="AlphaFoldDB" id="A0A8J8NF50"/>
<evidence type="ECO:0000313" key="2">
    <source>
        <dbReference type="Proteomes" id="UP000785679"/>
    </source>
</evidence>
<dbReference type="EMBL" id="RRYP01017897">
    <property type="protein sequence ID" value="TNV73883.1"/>
    <property type="molecule type" value="Genomic_DNA"/>
</dbReference>
<protein>
    <submittedName>
        <fullName evidence="1">Uncharacterized protein</fullName>
    </submittedName>
</protein>
<sequence>MSIIGSKLSKYSYPSTMPLVKSRTRNVAPLNNKLCQPIAHRQQLPSSREQMSSDKIIGGVLKRGRPEENQKSFKDRQGLSLGLQIDSKCLSDNERQMQSNDQGCQTDLPELEDVLRSIDEFELRQCSDIDYE</sequence>
<comment type="caution">
    <text evidence="1">The sequence shown here is derived from an EMBL/GenBank/DDBJ whole genome shotgun (WGS) entry which is preliminary data.</text>
</comment>
<dbReference type="Proteomes" id="UP000785679">
    <property type="component" value="Unassembled WGS sequence"/>
</dbReference>
<proteinExistence type="predicted"/>
<name>A0A8J8NF50_HALGN</name>